<feature type="region of interest" description="Disordered" evidence="1">
    <location>
        <begin position="116"/>
        <end position="143"/>
    </location>
</feature>
<organism evidence="2">
    <name type="scientific">Prymnesium polylepis</name>
    <dbReference type="NCBI Taxonomy" id="72548"/>
    <lineage>
        <taxon>Eukaryota</taxon>
        <taxon>Haptista</taxon>
        <taxon>Haptophyta</taxon>
        <taxon>Prymnesiophyceae</taxon>
        <taxon>Prymnesiales</taxon>
        <taxon>Prymnesiaceae</taxon>
        <taxon>Prymnesium</taxon>
    </lineage>
</organism>
<evidence type="ECO:0000256" key="1">
    <source>
        <dbReference type="SAM" id="MobiDB-lite"/>
    </source>
</evidence>
<reference evidence="2" key="1">
    <citation type="submission" date="2021-01" db="EMBL/GenBank/DDBJ databases">
        <authorList>
            <person name="Corre E."/>
            <person name="Pelletier E."/>
            <person name="Niang G."/>
            <person name="Scheremetjew M."/>
            <person name="Finn R."/>
            <person name="Kale V."/>
            <person name="Holt S."/>
            <person name="Cochrane G."/>
            <person name="Meng A."/>
            <person name="Brown T."/>
            <person name="Cohen L."/>
        </authorList>
    </citation>
    <scope>NUCLEOTIDE SEQUENCE</scope>
    <source>
        <strain evidence="2">UIO037</strain>
    </source>
</reference>
<feature type="compositionally biased region" description="Basic and acidic residues" evidence="1">
    <location>
        <begin position="17"/>
        <end position="26"/>
    </location>
</feature>
<name>A0A6T7ZP70_9EUKA</name>
<evidence type="ECO:0000313" key="2">
    <source>
        <dbReference type="EMBL" id="CAE2222397.1"/>
    </source>
</evidence>
<feature type="region of interest" description="Disordered" evidence="1">
    <location>
        <begin position="1"/>
        <end position="26"/>
    </location>
</feature>
<dbReference type="AlphaFoldDB" id="A0A6T7ZP70"/>
<gene>
    <name evidence="2" type="ORF">CPOL0286_LOCUS9255</name>
</gene>
<sequence length="143" mass="15559">MALQRLSPLSLSEYDDEAMKPDQTELERAEFERRYGTAGEHRRLPPQAPTSAALAARMLSHSRAVSIKRFDSADFFLELEKQKKHQPPAAAPSTAADFALQATVLASGPQELLEPPLPAHVSRVSGPGQCSVAPCVSPVKRRS</sequence>
<accession>A0A6T7ZP70</accession>
<protein>
    <submittedName>
        <fullName evidence="2">Uncharacterized protein</fullName>
    </submittedName>
</protein>
<proteinExistence type="predicted"/>
<dbReference type="EMBL" id="HBKO01020406">
    <property type="protein sequence ID" value="CAE2222397.1"/>
    <property type="molecule type" value="Transcribed_RNA"/>
</dbReference>